<sequence length="118" mass="13132">MSLTFECRPSETRDNRSFSPGQNYYSRATLFADAQQQRMKSPTVLKRSVDGGPGVHSSAKRVHRDTKVAPVDRIHLDSIPTATYFSLSRAQPVADSNHVCSAFLPCLTCMNKEIPECN</sequence>
<evidence type="ECO:0000313" key="2">
    <source>
        <dbReference type="EMBL" id="KNC82989.1"/>
    </source>
</evidence>
<proteinExistence type="predicted"/>
<dbReference type="Proteomes" id="UP000054560">
    <property type="component" value="Unassembled WGS sequence"/>
</dbReference>
<organism evidence="2 3">
    <name type="scientific">Sphaeroforma arctica JP610</name>
    <dbReference type="NCBI Taxonomy" id="667725"/>
    <lineage>
        <taxon>Eukaryota</taxon>
        <taxon>Ichthyosporea</taxon>
        <taxon>Ichthyophonida</taxon>
        <taxon>Sphaeroforma</taxon>
    </lineage>
</organism>
<feature type="region of interest" description="Disordered" evidence="1">
    <location>
        <begin position="1"/>
        <end position="21"/>
    </location>
</feature>
<reference evidence="2 3" key="1">
    <citation type="submission" date="2011-02" db="EMBL/GenBank/DDBJ databases">
        <title>The Genome Sequence of Sphaeroforma arctica JP610.</title>
        <authorList>
            <consortium name="The Broad Institute Genome Sequencing Platform"/>
            <person name="Russ C."/>
            <person name="Cuomo C."/>
            <person name="Young S.K."/>
            <person name="Zeng Q."/>
            <person name="Gargeya S."/>
            <person name="Alvarado L."/>
            <person name="Berlin A."/>
            <person name="Chapman S.B."/>
            <person name="Chen Z."/>
            <person name="Freedman E."/>
            <person name="Gellesch M."/>
            <person name="Goldberg J."/>
            <person name="Griggs A."/>
            <person name="Gujja S."/>
            <person name="Heilman E."/>
            <person name="Heiman D."/>
            <person name="Howarth C."/>
            <person name="Mehta T."/>
            <person name="Neiman D."/>
            <person name="Pearson M."/>
            <person name="Roberts A."/>
            <person name="Saif S."/>
            <person name="Shea T."/>
            <person name="Shenoy N."/>
            <person name="Sisk P."/>
            <person name="Stolte C."/>
            <person name="Sykes S."/>
            <person name="White J."/>
            <person name="Yandava C."/>
            <person name="Burger G."/>
            <person name="Gray M.W."/>
            <person name="Holland P.W.H."/>
            <person name="King N."/>
            <person name="Lang F.B.F."/>
            <person name="Roger A.J."/>
            <person name="Ruiz-Trillo I."/>
            <person name="Haas B."/>
            <person name="Nusbaum C."/>
            <person name="Birren B."/>
        </authorList>
    </citation>
    <scope>NUCLEOTIDE SEQUENCE [LARGE SCALE GENOMIC DNA]</scope>
    <source>
        <strain evidence="2 3">JP610</strain>
    </source>
</reference>
<dbReference type="EMBL" id="KQ241874">
    <property type="protein sequence ID" value="KNC82989.1"/>
    <property type="molecule type" value="Genomic_DNA"/>
</dbReference>
<evidence type="ECO:0000313" key="3">
    <source>
        <dbReference type="Proteomes" id="UP000054560"/>
    </source>
</evidence>
<evidence type="ECO:0000256" key="1">
    <source>
        <dbReference type="SAM" id="MobiDB-lite"/>
    </source>
</evidence>
<feature type="region of interest" description="Disordered" evidence="1">
    <location>
        <begin position="45"/>
        <end position="65"/>
    </location>
</feature>
<dbReference type="GeneID" id="25905241"/>
<protein>
    <submittedName>
        <fullName evidence="2">Uncharacterized protein</fullName>
    </submittedName>
</protein>
<name>A0A0L0G2C8_9EUKA</name>
<dbReference type="AlphaFoldDB" id="A0A0L0G2C8"/>
<dbReference type="RefSeq" id="XP_014156891.1">
    <property type="nucleotide sequence ID" value="XM_014301416.1"/>
</dbReference>
<keyword evidence="3" id="KW-1185">Reference proteome</keyword>
<gene>
    <name evidence="2" type="ORF">SARC_04737</name>
</gene>
<accession>A0A0L0G2C8</accession>